<dbReference type="InterPro" id="IPR012132">
    <property type="entry name" value="GMC_OxRdtase"/>
</dbReference>
<organism evidence="10 11">
    <name type="scientific">Amanita thiersii Skay4041</name>
    <dbReference type="NCBI Taxonomy" id="703135"/>
    <lineage>
        <taxon>Eukaryota</taxon>
        <taxon>Fungi</taxon>
        <taxon>Dikarya</taxon>
        <taxon>Basidiomycota</taxon>
        <taxon>Agaricomycotina</taxon>
        <taxon>Agaricomycetes</taxon>
        <taxon>Agaricomycetidae</taxon>
        <taxon>Agaricales</taxon>
        <taxon>Pluteineae</taxon>
        <taxon>Amanitaceae</taxon>
        <taxon>Amanita</taxon>
    </lineage>
</organism>
<gene>
    <name evidence="10" type="ORF">AMATHDRAFT_143755</name>
</gene>
<evidence type="ECO:0000313" key="10">
    <source>
        <dbReference type="EMBL" id="PFH50970.1"/>
    </source>
</evidence>
<feature type="active site" description="Proton acceptor" evidence="6">
    <location>
        <position position="620"/>
    </location>
</feature>
<evidence type="ECO:0000256" key="2">
    <source>
        <dbReference type="ARBA" id="ARBA00010790"/>
    </source>
</evidence>
<evidence type="ECO:0000256" key="4">
    <source>
        <dbReference type="ARBA" id="ARBA00022827"/>
    </source>
</evidence>
<keyword evidence="3" id="KW-0285">Flavoprotein</keyword>
<evidence type="ECO:0000259" key="9">
    <source>
        <dbReference type="PROSITE" id="PS00624"/>
    </source>
</evidence>
<keyword evidence="4 7" id="KW-0274">FAD</keyword>
<comment type="cofactor">
    <cofactor evidence="1 7">
        <name>FAD</name>
        <dbReference type="ChEBI" id="CHEBI:57692"/>
    </cofactor>
</comment>
<dbReference type="STRING" id="703135.A0A2A9NTD3"/>
<evidence type="ECO:0000256" key="1">
    <source>
        <dbReference type="ARBA" id="ARBA00001974"/>
    </source>
</evidence>
<dbReference type="PANTHER" id="PTHR11552">
    <property type="entry name" value="GLUCOSE-METHANOL-CHOLINE GMC OXIDOREDUCTASE"/>
    <property type="match status" value="1"/>
</dbReference>
<evidence type="ECO:0000256" key="5">
    <source>
        <dbReference type="ARBA" id="ARBA00023002"/>
    </source>
</evidence>
<dbReference type="Gene3D" id="3.50.50.60">
    <property type="entry name" value="FAD/NAD(P)-binding domain"/>
    <property type="match status" value="1"/>
</dbReference>
<dbReference type="InterPro" id="IPR036188">
    <property type="entry name" value="FAD/NAD-bd_sf"/>
</dbReference>
<dbReference type="PANTHER" id="PTHR11552:SF218">
    <property type="entry name" value="GLUCOSE-METHANOL-CHOLINE OXIDOREDUCTASE N-TERMINAL DOMAIN-CONTAINING PROTEIN"/>
    <property type="match status" value="1"/>
</dbReference>
<proteinExistence type="inferred from homology"/>
<evidence type="ECO:0000256" key="3">
    <source>
        <dbReference type="ARBA" id="ARBA00022630"/>
    </source>
</evidence>
<feature type="chain" id="PRO_5012270364" evidence="8">
    <location>
        <begin position="22"/>
        <end position="677"/>
    </location>
</feature>
<accession>A0A2A9NTD3</accession>
<keyword evidence="8" id="KW-0732">Signal</keyword>
<feature type="active site" description="Proton donor" evidence="6">
    <location>
        <position position="577"/>
    </location>
</feature>
<keyword evidence="11" id="KW-1185">Reference proteome</keyword>
<dbReference type="AlphaFoldDB" id="A0A2A9NTD3"/>
<dbReference type="GO" id="GO:0016614">
    <property type="term" value="F:oxidoreductase activity, acting on CH-OH group of donors"/>
    <property type="evidence" value="ECO:0007669"/>
    <property type="project" value="InterPro"/>
</dbReference>
<feature type="domain" description="Glucose-methanol-choline oxidoreductase N-terminal" evidence="9">
    <location>
        <begin position="333"/>
        <end position="347"/>
    </location>
</feature>
<keyword evidence="5" id="KW-0560">Oxidoreductase</keyword>
<dbReference type="Pfam" id="PF05199">
    <property type="entry name" value="GMC_oxred_C"/>
    <property type="match status" value="1"/>
</dbReference>
<name>A0A2A9NTD3_9AGAR</name>
<protein>
    <submittedName>
        <fullName evidence="10">GMC oxidoreductase</fullName>
    </submittedName>
</protein>
<dbReference type="Proteomes" id="UP000242287">
    <property type="component" value="Unassembled WGS sequence"/>
</dbReference>
<evidence type="ECO:0000256" key="8">
    <source>
        <dbReference type="SAM" id="SignalP"/>
    </source>
</evidence>
<dbReference type="OrthoDB" id="269227at2759"/>
<evidence type="ECO:0000256" key="7">
    <source>
        <dbReference type="PIRSR" id="PIRSR000137-2"/>
    </source>
</evidence>
<reference evidence="10 11" key="1">
    <citation type="submission" date="2014-02" db="EMBL/GenBank/DDBJ databases">
        <title>Transposable element dynamics among asymbiotic and ectomycorrhizal Amanita fungi.</title>
        <authorList>
            <consortium name="DOE Joint Genome Institute"/>
            <person name="Hess J."/>
            <person name="Skrede I."/>
            <person name="Wolfe B."/>
            <person name="LaButti K."/>
            <person name="Ohm R.A."/>
            <person name="Grigoriev I.V."/>
            <person name="Pringle A."/>
        </authorList>
    </citation>
    <scope>NUCLEOTIDE SEQUENCE [LARGE SCALE GENOMIC DNA]</scope>
    <source>
        <strain evidence="10 11">SKay4041</strain>
    </source>
</reference>
<feature type="binding site" evidence="7">
    <location>
        <position position="290"/>
    </location>
    <ligand>
        <name>FAD</name>
        <dbReference type="ChEBI" id="CHEBI:57692"/>
    </ligand>
</feature>
<dbReference type="InterPro" id="IPR007867">
    <property type="entry name" value="GMC_OxRtase_C"/>
</dbReference>
<feature type="signal peptide" evidence="8">
    <location>
        <begin position="1"/>
        <end position="21"/>
    </location>
</feature>
<dbReference type="GO" id="GO:0050660">
    <property type="term" value="F:flavin adenine dinucleotide binding"/>
    <property type="evidence" value="ECO:0007669"/>
    <property type="project" value="InterPro"/>
</dbReference>
<dbReference type="PROSITE" id="PS00624">
    <property type="entry name" value="GMC_OXRED_2"/>
    <property type="match status" value="1"/>
</dbReference>
<sequence length="677" mass="72660">MISLVFITVTLASLLTLSCHAYDLPLDDTHNGSQKSRFVRNMITESQLASSYDFVIAGGGLAGLVVASRLSENPSFSVLVLEAGASGDEIRSNINAPASTYYSSLTGSSYDWAYVTVPQQNVSNRQFGWPRGKVLGGSSAINAMYSIRPSIVEVDAWGALISKDDPDGAKIWDWEHLYRAMKKAENFSQPLPDVQQRAKITYNATSFGNKGPLHVSYPGFMPDIVGSWGPSLEAAGVDLTTDAYSGRTVGGFISALYINPNNWTRSYSKSAYIDPLSPRRNLDILTNAMVTRVLFGDSASSSGLTATGVEFATSKESSPRTVSVRKEVILAGGSLGSPHILQLSGVGPRDVLESAGVGVKVELPGVGQHLQDHITAGVYWSTFAETPGSINASGSPFSTTPEFMSFVNLAVAYVNVTTLLGPEDAAELHDRLAVSFPYDVNSLVPSQYSEVIEGYKAIRNVTADTILPSDVGEVELLLSLNVPGQIAIQAAFQHPHSHGRVYINSSSAFDPIIIDPQYFSHWADKYILREGIKLARRIGQTEPLSRLLTGEVAPGANITTDEQLEQWLTRVMYSQFHPMGTCAMLPRSQGGVVDAKLKVYGLANVRVVDASVFPFEFSAHLASPTFGLAEQGSSIIRSFYGDEAGSILSNNSAPGNTLLSSGSLTTIALLFIAAFVL</sequence>
<evidence type="ECO:0000256" key="6">
    <source>
        <dbReference type="PIRSR" id="PIRSR000137-1"/>
    </source>
</evidence>
<comment type="similarity">
    <text evidence="2">Belongs to the GMC oxidoreductase family.</text>
</comment>
<evidence type="ECO:0000313" key="11">
    <source>
        <dbReference type="Proteomes" id="UP000242287"/>
    </source>
</evidence>
<dbReference type="PIRSF" id="PIRSF000137">
    <property type="entry name" value="Alcohol_oxidase"/>
    <property type="match status" value="1"/>
</dbReference>
<dbReference type="Gene3D" id="4.10.450.10">
    <property type="entry name" value="Glucose Oxidase, domain 2"/>
    <property type="match status" value="1"/>
</dbReference>
<dbReference type="InterPro" id="IPR000172">
    <property type="entry name" value="GMC_OxRdtase_N"/>
</dbReference>
<dbReference type="Gene3D" id="3.30.560.10">
    <property type="entry name" value="Glucose Oxidase, domain 3"/>
    <property type="match status" value="1"/>
</dbReference>
<dbReference type="InterPro" id="IPR027424">
    <property type="entry name" value="Glucose_Oxidase_domain_2"/>
</dbReference>
<dbReference type="SUPFAM" id="SSF54373">
    <property type="entry name" value="FAD-linked reductases, C-terminal domain"/>
    <property type="match status" value="1"/>
</dbReference>
<dbReference type="SUPFAM" id="SSF51905">
    <property type="entry name" value="FAD/NAD(P)-binding domain"/>
    <property type="match status" value="1"/>
</dbReference>
<dbReference type="EMBL" id="KZ301994">
    <property type="protein sequence ID" value="PFH50970.1"/>
    <property type="molecule type" value="Genomic_DNA"/>
</dbReference>
<dbReference type="Pfam" id="PF00732">
    <property type="entry name" value="GMC_oxred_N"/>
    <property type="match status" value="1"/>
</dbReference>
<feature type="binding site" evidence="7">
    <location>
        <position position="134"/>
    </location>
    <ligand>
        <name>FAD</name>
        <dbReference type="ChEBI" id="CHEBI:57692"/>
    </ligand>
</feature>